<reference evidence="1 2" key="1">
    <citation type="submission" date="2012-03" db="EMBL/GenBank/DDBJ databases">
        <authorList>
            <person name="Durkin A.S."/>
            <person name="McCorrison J."/>
            <person name="Torralba M."/>
            <person name="Gillis M."/>
            <person name="Methe B."/>
            <person name="Sutton G."/>
            <person name="Nelson K.E."/>
        </authorList>
    </citation>
    <scope>NUCLEOTIDE SEQUENCE [LARGE SCALE GENOMIC DNA]</scope>
    <source>
        <strain evidence="1 2">SK610</strain>
    </source>
</reference>
<dbReference type="EMBL" id="AJKQ01000029">
    <property type="protein sequence ID" value="EIC74832.1"/>
    <property type="molecule type" value="Genomic_DNA"/>
</dbReference>
<sequence>MRIPFFTAIDERNSFTSSSFSFYLSVLSHGANPAFLS</sequence>
<protein>
    <submittedName>
        <fullName evidence="1">Uncharacterized protein</fullName>
    </submittedName>
</protein>
<name>I0Q0N0_STROR</name>
<accession>I0Q0N0</accession>
<dbReference type="Proteomes" id="UP000004548">
    <property type="component" value="Unassembled WGS sequence"/>
</dbReference>
<evidence type="ECO:0000313" key="2">
    <source>
        <dbReference type="Proteomes" id="UP000004548"/>
    </source>
</evidence>
<comment type="caution">
    <text evidence="1">The sequence shown here is derived from an EMBL/GenBank/DDBJ whole genome shotgun (WGS) entry which is preliminary data.</text>
</comment>
<proteinExistence type="predicted"/>
<dbReference type="AlphaFoldDB" id="I0Q0N0"/>
<organism evidence="1 2">
    <name type="scientific">Streptococcus oralis SK610</name>
    <dbReference type="NCBI Taxonomy" id="1095741"/>
    <lineage>
        <taxon>Bacteria</taxon>
        <taxon>Bacillati</taxon>
        <taxon>Bacillota</taxon>
        <taxon>Bacilli</taxon>
        <taxon>Lactobacillales</taxon>
        <taxon>Streptococcaceae</taxon>
        <taxon>Streptococcus</taxon>
    </lineage>
</organism>
<gene>
    <name evidence="1" type="ORF">HMPREF1115_1603</name>
</gene>
<evidence type="ECO:0000313" key="1">
    <source>
        <dbReference type="EMBL" id="EIC74832.1"/>
    </source>
</evidence>